<sequence length="52" mass="5804">NAIMTAMIALECLKSLGWMEYLLNFSQPVMKILGLSRRTALLWVTAGVFGLM</sequence>
<dbReference type="AlphaFoldDB" id="X1NXV9"/>
<name>X1NXV9_9ZZZZ</name>
<feature type="non-terminal residue" evidence="1">
    <location>
        <position position="52"/>
    </location>
</feature>
<reference evidence="1" key="1">
    <citation type="journal article" date="2014" name="Front. Microbiol.">
        <title>High frequency of phylogenetically diverse reductive dehalogenase-homologous genes in deep subseafloor sedimentary metagenomes.</title>
        <authorList>
            <person name="Kawai M."/>
            <person name="Futagami T."/>
            <person name="Toyoda A."/>
            <person name="Takaki Y."/>
            <person name="Nishi S."/>
            <person name="Hori S."/>
            <person name="Arai W."/>
            <person name="Tsubouchi T."/>
            <person name="Morono Y."/>
            <person name="Uchiyama I."/>
            <person name="Ito T."/>
            <person name="Fujiyama A."/>
            <person name="Inagaki F."/>
            <person name="Takami H."/>
        </authorList>
    </citation>
    <scope>NUCLEOTIDE SEQUENCE</scope>
    <source>
        <strain evidence="1">Expedition CK06-06</strain>
    </source>
</reference>
<comment type="caution">
    <text evidence="1">The sequence shown here is derived from an EMBL/GenBank/DDBJ whole genome shotgun (WGS) entry which is preliminary data.</text>
</comment>
<gene>
    <name evidence="1" type="ORF">S06H3_25178</name>
</gene>
<dbReference type="EMBL" id="BARV01014407">
    <property type="protein sequence ID" value="GAI31620.1"/>
    <property type="molecule type" value="Genomic_DNA"/>
</dbReference>
<feature type="non-terminal residue" evidence="1">
    <location>
        <position position="1"/>
    </location>
</feature>
<evidence type="ECO:0000313" key="1">
    <source>
        <dbReference type="EMBL" id="GAI31620.1"/>
    </source>
</evidence>
<protein>
    <submittedName>
        <fullName evidence="1">Uncharacterized protein</fullName>
    </submittedName>
</protein>
<organism evidence="1">
    <name type="scientific">marine sediment metagenome</name>
    <dbReference type="NCBI Taxonomy" id="412755"/>
    <lineage>
        <taxon>unclassified sequences</taxon>
        <taxon>metagenomes</taxon>
        <taxon>ecological metagenomes</taxon>
    </lineage>
</organism>
<proteinExistence type="predicted"/>
<accession>X1NXV9</accession>